<dbReference type="PANTHER" id="PTHR34278:SF10">
    <property type="entry name" value="CALCIUM-BINDING SITE PROTEIN-RELATED"/>
    <property type="match status" value="1"/>
</dbReference>
<gene>
    <name evidence="2" type="ORF">ERUC_LOCUS40585</name>
</gene>
<comment type="caution">
    <text evidence="2">The sequence shown here is derived from an EMBL/GenBank/DDBJ whole genome shotgun (WGS) entry which is preliminary data.</text>
</comment>
<feature type="region of interest" description="Disordered" evidence="1">
    <location>
        <begin position="1"/>
        <end position="56"/>
    </location>
</feature>
<dbReference type="PANTHER" id="PTHR34278">
    <property type="entry name" value="PROTEIN THI031, PUTATIVE-RELATED"/>
    <property type="match status" value="1"/>
</dbReference>
<name>A0ABC8LX86_ERUVS</name>
<feature type="compositionally biased region" description="Polar residues" evidence="1">
    <location>
        <begin position="24"/>
        <end position="50"/>
    </location>
</feature>
<reference evidence="2 3" key="1">
    <citation type="submission" date="2022-03" db="EMBL/GenBank/DDBJ databases">
        <authorList>
            <person name="Macdonald S."/>
            <person name="Ahmed S."/>
            <person name="Newling K."/>
        </authorList>
    </citation>
    <scope>NUCLEOTIDE SEQUENCE [LARGE SCALE GENOMIC DNA]</scope>
</reference>
<evidence type="ECO:0000256" key="1">
    <source>
        <dbReference type="SAM" id="MobiDB-lite"/>
    </source>
</evidence>
<protein>
    <submittedName>
        <fullName evidence="2">Uncharacterized protein</fullName>
    </submittedName>
</protein>
<organism evidence="2 3">
    <name type="scientific">Eruca vesicaria subsp. sativa</name>
    <name type="common">Garden rocket</name>
    <name type="synonym">Eruca sativa</name>
    <dbReference type="NCBI Taxonomy" id="29727"/>
    <lineage>
        <taxon>Eukaryota</taxon>
        <taxon>Viridiplantae</taxon>
        <taxon>Streptophyta</taxon>
        <taxon>Embryophyta</taxon>
        <taxon>Tracheophyta</taxon>
        <taxon>Spermatophyta</taxon>
        <taxon>Magnoliopsida</taxon>
        <taxon>eudicotyledons</taxon>
        <taxon>Gunneridae</taxon>
        <taxon>Pentapetalae</taxon>
        <taxon>rosids</taxon>
        <taxon>malvids</taxon>
        <taxon>Brassicales</taxon>
        <taxon>Brassicaceae</taxon>
        <taxon>Brassiceae</taxon>
        <taxon>Eruca</taxon>
    </lineage>
</organism>
<evidence type="ECO:0000313" key="2">
    <source>
        <dbReference type="EMBL" id="CAH8388102.1"/>
    </source>
</evidence>
<proteinExistence type="predicted"/>
<evidence type="ECO:0000313" key="3">
    <source>
        <dbReference type="Proteomes" id="UP001642260"/>
    </source>
</evidence>
<sequence length="130" mass="14857">MKRDGRQHGFVRTGMIHPPRLNPRLTNQFVNRLDSPTASTKVPSKPTNHSKFPGKCERSKYSNFHVSPAIKSAGKSKSRQKLQSGDWWVEDKLDRLVGSDSSSAKDILDTLYDKDYDGHVYEHDDDHDDF</sequence>
<keyword evidence="3" id="KW-1185">Reference proteome</keyword>
<dbReference type="EMBL" id="CAKOAT010782931">
    <property type="protein sequence ID" value="CAH8388102.1"/>
    <property type="molecule type" value="Genomic_DNA"/>
</dbReference>
<accession>A0ABC8LX86</accession>
<dbReference type="AlphaFoldDB" id="A0ABC8LX86"/>
<dbReference type="Proteomes" id="UP001642260">
    <property type="component" value="Unassembled WGS sequence"/>
</dbReference>